<dbReference type="HOGENOM" id="CLU_050864_0_0_1"/>
<dbReference type="GO" id="GO:0006954">
    <property type="term" value="P:inflammatory response"/>
    <property type="evidence" value="ECO:0000318"/>
    <property type="project" value="GO_Central"/>
</dbReference>
<keyword evidence="5 22" id="KW-0812">Transmembrane</keyword>
<evidence type="ECO:0000259" key="23">
    <source>
        <dbReference type="PROSITE" id="PS50017"/>
    </source>
</evidence>
<evidence type="ECO:0000256" key="17">
    <source>
        <dbReference type="ARBA" id="ARBA00031548"/>
    </source>
</evidence>
<feature type="disulfide bond" evidence="20">
    <location>
        <begin position="79"/>
        <end position="94"/>
    </location>
</feature>
<dbReference type="InterPro" id="IPR020419">
    <property type="entry name" value="TNFR_1A"/>
</dbReference>
<dbReference type="InterPro" id="IPR052493">
    <property type="entry name" value="TNFRSF1A"/>
</dbReference>
<dbReference type="KEGG" id="mdo:103104450"/>
<feature type="domain" description="4Fe-4S ferredoxin-type" evidence="25">
    <location>
        <begin position="168"/>
        <end position="203"/>
    </location>
</feature>
<keyword evidence="10" id="KW-0333">Golgi apparatus</keyword>
<feature type="transmembrane region" description="Helical" evidence="22">
    <location>
        <begin position="6"/>
        <end position="25"/>
    </location>
</feature>
<keyword evidence="11 22" id="KW-0472">Membrane</keyword>
<dbReference type="Gene3D" id="1.10.533.10">
    <property type="entry name" value="Death Domain, Fas"/>
    <property type="match status" value="1"/>
</dbReference>
<dbReference type="Pfam" id="PF00020">
    <property type="entry name" value="TNFR_c6"/>
    <property type="match status" value="2"/>
</dbReference>
<dbReference type="GO" id="GO:0043120">
    <property type="term" value="F:tumor necrosis factor binding"/>
    <property type="evidence" value="ECO:0000318"/>
    <property type="project" value="GO_Central"/>
</dbReference>
<proteinExistence type="predicted"/>
<keyword evidence="27" id="KW-1185">Reference proteome</keyword>
<evidence type="ECO:0000313" key="27">
    <source>
        <dbReference type="Proteomes" id="UP000002280"/>
    </source>
</evidence>
<sequence>MGHPTLPGLLPLVALALMVGLYFHVASGMSIQKRHQENCPEGKYEHRTNASICCLKCHKGTYLNADCGDSGLAPDCKTCPNGTFTERENYVSKCLSCSICRKEMGQIEKTPCTISRNTVCGCGENQYQQSQGKEENGLFKCVPCNPCFNGTIQRPCQEKQDAVCLCNPDFFWNGDKCISCNECLPGEKCSPFCPSKSMDPGETVPVLMVLVIFLGFCCLSLIVTVFFCQYSRWKSKLYLIVCPRKAPEKEEEHGQSLAPSLKSDSTPISTQVPSYSPGTPCPGPSFQVHSSTPLRAPAPSLNSSFYSLPPNNWQPPINIQRTEWAPLPDPINCSAQMPSHSATSDDTALRLDHPAMLYTVVDQVPPQRWKEFVRRLGLSPNAIEFLEMQNSRCLREAHYSMLEAWQKGVPRHQATLETLALVLQEMKLCGCLQNIREALEQDSPCRPRTPFPR</sequence>
<dbReference type="PROSITE" id="PS51379">
    <property type="entry name" value="4FE4S_FER_2"/>
    <property type="match status" value="1"/>
</dbReference>
<dbReference type="CDD" id="cd08313">
    <property type="entry name" value="Death_TNFR1"/>
    <property type="match status" value="1"/>
</dbReference>
<dbReference type="PRINTS" id="PR01918">
    <property type="entry name" value="TNFACTORR1A"/>
</dbReference>
<dbReference type="GO" id="GO:0005886">
    <property type="term" value="C:plasma membrane"/>
    <property type="evidence" value="ECO:0007669"/>
    <property type="project" value="UniProtKB-SubCell"/>
</dbReference>
<dbReference type="GeneTree" id="ENSGT00940000159540"/>
<evidence type="ECO:0000313" key="26">
    <source>
        <dbReference type="Ensembl" id="ENSMODP00000022511.3"/>
    </source>
</evidence>
<reference evidence="26 27" key="1">
    <citation type="journal article" date="2007" name="Nature">
        <title>Genome of the marsupial Monodelphis domestica reveals innovation in non-coding sequences.</title>
        <authorList>
            <person name="Mikkelsen T.S."/>
            <person name="Wakefield M.J."/>
            <person name="Aken B."/>
            <person name="Amemiya C.T."/>
            <person name="Chang J.L."/>
            <person name="Duke S."/>
            <person name="Garber M."/>
            <person name="Gentles A.J."/>
            <person name="Goodstadt L."/>
            <person name="Heger A."/>
            <person name="Jurka J."/>
            <person name="Kamal M."/>
            <person name="Mauceli E."/>
            <person name="Searle S.M."/>
            <person name="Sharpe T."/>
            <person name="Baker M.L."/>
            <person name="Batzer M.A."/>
            <person name="Benos P.V."/>
            <person name="Belov K."/>
            <person name="Clamp M."/>
            <person name="Cook A."/>
            <person name="Cuff J."/>
            <person name="Das R."/>
            <person name="Davidow L."/>
            <person name="Deakin J.E."/>
            <person name="Fazzari M.J."/>
            <person name="Glass J.L."/>
            <person name="Grabherr M."/>
            <person name="Greally J.M."/>
            <person name="Gu W."/>
            <person name="Hore T.A."/>
            <person name="Huttley G.A."/>
            <person name="Kleber M."/>
            <person name="Jirtle R.L."/>
            <person name="Koina E."/>
            <person name="Lee J.T."/>
            <person name="Mahony S."/>
            <person name="Marra M.A."/>
            <person name="Miller R.D."/>
            <person name="Nicholls R.D."/>
            <person name="Oda M."/>
            <person name="Papenfuss A.T."/>
            <person name="Parra Z.E."/>
            <person name="Pollock D.D."/>
            <person name="Ray D.A."/>
            <person name="Schein J.E."/>
            <person name="Speed T.P."/>
            <person name="Thompson K."/>
            <person name="VandeBerg J.L."/>
            <person name="Wade C.M."/>
            <person name="Walker J.A."/>
            <person name="Waters P.D."/>
            <person name="Webber C."/>
            <person name="Weidman J.R."/>
            <person name="Xie X."/>
            <person name="Zody M.C."/>
            <person name="Baldwin J."/>
            <person name="Abdouelleil A."/>
            <person name="Abdulkadir J."/>
            <person name="Abebe A."/>
            <person name="Abera B."/>
            <person name="Abreu J."/>
            <person name="Acer S.C."/>
            <person name="Aftuck L."/>
            <person name="Alexander A."/>
            <person name="An P."/>
            <person name="Anderson E."/>
            <person name="Anderson S."/>
            <person name="Arachi H."/>
            <person name="Azer M."/>
            <person name="Bachantsang P."/>
            <person name="Barry A."/>
            <person name="Bayul T."/>
            <person name="Berlin A."/>
            <person name="Bessette D."/>
            <person name="Bloom T."/>
            <person name="Bloom T."/>
            <person name="Boguslavskiy L."/>
            <person name="Bonnet C."/>
            <person name="Boukhgalter B."/>
            <person name="Bourzgui I."/>
            <person name="Brown A."/>
            <person name="Cahill P."/>
            <person name="Channer S."/>
            <person name="Cheshatsang Y."/>
            <person name="Chuda L."/>
            <person name="Citroen M."/>
            <person name="Collymore A."/>
            <person name="Cooke P."/>
            <person name="Costello M."/>
            <person name="D'Aco K."/>
            <person name="Daza R."/>
            <person name="De Haan G."/>
            <person name="DeGray S."/>
            <person name="DeMaso C."/>
            <person name="Dhargay N."/>
            <person name="Dooley K."/>
            <person name="Dooley E."/>
            <person name="Doricent M."/>
            <person name="Dorje P."/>
            <person name="Dorjee K."/>
            <person name="Dupes A."/>
            <person name="Elong R."/>
            <person name="Falk J."/>
            <person name="Farina A."/>
            <person name="Faro S."/>
            <person name="Ferguson D."/>
            <person name="Fisher S."/>
            <person name="Foley C.D."/>
            <person name="Franke A."/>
            <person name="Friedrich D."/>
            <person name="Gadbois L."/>
            <person name="Gearin G."/>
            <person name="Gearin C.R."/>
            <person name="Giannoukos G."/>
            <person name="Goode T."/>
            <person name="Graham J."/>
            <person name="Grandbois E."/>
            <person name="Grewal S."/>
            <person name="Gyaltsen K."/>
            <person name="Hafez N."/>
            <person name="Hagos B."/>
            <person name="Hall J."/>
            <person name="Henson C."/>
            <person name="Hollinger A."/>
            <person name="Honan T."/>
            <person name="Huard M.D."/>
            <person name="Hughes L."/>
            <person name="Hurhula B."/>
            <person name="Husby M.E."/>
            <person name="Kamat A."/>
            <person name="Kanga B."/>
            <person name="Kashin S."/>
            <person name="Khazanovich D."/>
            <person name="Kisner P."/>
            <person name="Lance K."/>
            <person name="Lara M."/>
            <person name="Lee W."/>
            <person name="Lennon N."/>
            <person name="Letendre F."/>
            <person name="LeVine R."/>
            <person name="Lipovsky A."/>
            <person name="Liu X."/>
            <person name="Liu J."/>
            <person name="Liu S."/>
            <person name="Lokyitsang T."/>
            <person name="Lokyitsang Y."/>
            <person name="Lubonja R."/>
            <person name="Lui A."/>
            <person name="MacDonald P."/>
            <person name="Magnisalis V."/>
            <person name="Maru K."/>
            <person name="Matthews C."/>
            <person name="McCusker W."/>
            <person name="McDonough S."/>
            <person name="Mehta T."/>
            <person name="Meldrim J."/>
            <person name="Meneus L."/>
            <person name="Mihai O."/>
            <person name="Mihalev A."/>
            <person name="Mihova T."/>
            <person name="Mittelman R."/>
            <person name="Mlenga V."/>
            <person name="Montmayeur A."/>
            <person name="Mulrain L."/>
            <person name="Navidi A."/>
            <person name="Naylor J."/>
            <person name="Negash T."/>
            <person name="Nguyen T."/>
            <person name="Nguyen N."/>
            <person name="Nicol R."/>
            <person name="Norbu C."/>
            <person name="Norbu N."/>
            <person name="Novod N."/>
            <person name="O'Neill B."/>
            <person name="Osman S."/>
            <person name="Markiewicz E."/>
            <person name="Oyono O.L."/>
            <person name="Patti C."/>
            <person name="Phunkhang P."/>
            <person name="Pierre F."/>
            <person name="Priest M."/>
            <person name="Raghuraman S."/>
            <person name="Rege F."/>
            <person name="Reyes R."/>
            <person name="Rise C."/>
            <person name="Rogov P."/>
            <person name="Ross K."/>
            <person name="Ryan E."/>
            <person name="Settipalli S."/>
            <person name="Shea T."/>
            <person name="Sherpa N."/>
            <person name="Shi L."/>
            <person name="Shih D."/>
            <person name="Sparrow T."/>
            <person name="Spaulding J."/>
            <person name="Stalker J."/>
            <person name="Stange-Thomann N."/>
            <person name="Stavropoulos S."/>
            <person name="Stone C."/>
            <person name="Strader C."/>
            <person name="Tesfaye S."/>
            <person name="Thomson T."/>
            <person name="Thoulutsang Y."/>
            <person name="Thoulutsang D."/>
            <person name="Topham K."/>
            <person name="Topping I."/>
            <person name="Tsamla T."/>
            <person name="Vassiliev H."/>
            <person name="Vo A."/>
            <person name="Wangchuk T."/>
            <person name="Wangdi T."/>
            <person name="Weiand M."/>
            <person name="Wilkinson J."/>
            <person name="Wilson A."/>
            <person name="Yadav S."/>
            <person name="Young G."/>
            <person name="Yu Q."/>
            <person name="Zembek L."/>
            <person name="Zhong D."/>
            <person name="Zimmer A."/>
            <person name="Zwirko Z."/>
            <person name="Jaffe D.B."/>
            <person name="Alvarez P."/>
            <person name="Brockman W."/>
            <person name="Butler J."/>
            <person name="Chin C."/>
            <person name="Gnerre S."/>
            <person name="MacCallum I."/>
            <person name="Graves J.A."/>
            <person name="Ponting C.P."/>
            <person name="Breen M."/>
            <person name="Samollow P.B."/>
            <person name="Lander E.S."/>
            <person name="Lindblad-Toh K."/>
        </authorList>
    </citation>
    <scope>NUCLEOTIDE SEQUENCE [LARGE SCALE GENOMIC DNA]</scope>
</reference>
<keyword evidence="7" id="KW-0732">Signal</keyword>
<dbReference type="OMA" id="IVETPCT"/>
<dbReference type="Gene3D" id="2.10.50.10">
    <property type="entry name" value="Tumor Necrosis Factor Receptor, subunit A, domain 2"/>
    <property type="match status" value="2"/>
</dbReference>
<keyword evidence="12 20" id="KW-1015">Disulfide bond</keyword>
<feature type="repeat" description="TNFR-Cys" evidence="20">
    <location>
        <begin position="78"/>
        <end position="120"/>
    </location>
</feature>
<name>F7G4G9_MONDO</name>
<protein>
    <recommendedName>
        <fullName evidence="3">Tumor necrosis factor receptor superfamily member 1A</fullName>
    </recommendedName>
    <alternativeName>
        <fullName evidence="18">Tumor necrosis factor receptor 1</fullName>
    </alternativeName>
    <alternativeName>
        <fullName evidence="15">Tumor necrosis factor receptor type I</fullName>
    </alternativeName>
    <alternativeName>
        <fullName evidence="16">p55</fullName>
    </alternativeName>
    <alternativeName>
        <fullName evidence="17 19">p60</fullName>
    </alternativeName>
</protein>
<evidence type="ECO:0000256" key="20">
    <source>
        <dbReference type="PROSITE-ProRule" id="PRU00206"/>
    </source>
</evidence>
<dbReference type="SUPFAM" id="SSF47986">
    <property type="entry name" value="DEATH domain"/>
    <property type="match status" value="1"/>
</dbReference>
<evidence type="ECO:0000256" key="12">
    <source>
        <dbReference type="ARBA" id="ARBA00023157"/>
    </source>
</evidence>
<dbReference type="GO" id="GO:0051239">
    <property type="term" value="P:regulation of multicellular organismal process"/>
    <property type="evidence" value="ECO:0007669"/>
    <property type="project" value="UniProtKB-ARBA"/>
</dbReference>
<dbReference type="CTD" id="7132"/>
<dbReference type="PROSITE" id="PS00652">
    <property type="entry name" value="TNFR_NGFR_1"/>
    <property type="match status" value="1"/>
</dbReference>
<dbReference type="InterPro" id="IPR033994">
    <property type="entry name" value="TNFRSF1A_death"/>
</dbReference>
<dbReference type="GO" id="GO:0050793">
    <property type="term" value="P:regulation of developmental process"/>
    <property type="evidence" value="ECO:0007669"/>
    <property type="project" value="UniProtKB-ARBA"/>
</dbReference>
<feature type="compositionally biased region" description="Polar residues" evidence="21">
    <location>
        <begin position="262"/>
        <end position="274"/>
    </location>
</feature>
<evidence type="ECO:0000256" key="10">
    <source>
        <dbReference type="ARBA" id="ARBA00023034"/>
    </source>
</evidence>
<evidence type="ECO:0000256" key="4">
    <source>
        <dbReference type="ARBA" id="ARBA00022475"/>
    </source>
</evidence>
<dbReference type="GO" id="GO:0009986">
    <property type="term" value="C:cell surface"/>
    <property type="evidence" value="ECO:0007669"/>
    <property type="project" value="UniProtKB-ARBA"/>
</dbReference>
<evidence type="ECO:0000256" key="1">
    <source>
        <dbReference type="ARBA" id="ARBA00004251"/>
    </source>
</evidence>
<dbReference type="GeneID" id="103104450"/>
<keyword evidence="14" id="KW-0325">Glycoprotein</keyword>
<dbReference type="GO" id="GO:0010468">
    <property type="term" value="P:regulation of gene expression"/>
    <property type="evidence" value="ECO:0007669"/>
    <property type="project" value="UniProtKB-ARBA"/>
</dbReference>
<feature type="repeat" description="TNFR-Cys" evidence="20">
    <location>
        <begin position="121"/>
        <end position="164"/>
    </location>
</feature>
<keyword evidence="13" id="KW-0675">Receptor</keyword>
<evidence type="ECO:0000256" key="2">
    <source>
        <dbReference type="ARBA" id="ARBA00004614"/>
    </source>
</evidence>
<keyword evidence="4" id="KW-1003">Cell membrane</keyword>
<dbReference type="Ensembl" id="ENSMODT00000022904.4">
    <property type="protein sequence ID" value="ENSMODP00000022511.3"/>
    <property type="gene ID" value="ENSMODG00000018056.4"/>
</dbReference>
<keyword evidence="8" id="KW-0677">Repeat</keyword>
<evidence type="ECO:0000256" key="7">
    <source>
        <dbReference type="ARBA" id="ARBA00022729"/>
    </source>
</evidence>
<dbReference type="Proteomes" id="UP000002280">
    <property type="component" value="Chromosome 8"/>
</dbReference>
<dbReference type="InterPro" id="IPR011029">
    <property type="entry name" value="DEATH-like_dom_sf"/>
</dbReference>
<reference evidence="26" key="3">
    <citation type="submission" date="2025-09" db="UniProtKB">
        <authorList>
            <consortium name="Ensembl"/>
        </authorList>
    </citation>
    <scope>IDENTIFICATION</scope>
</reference>
<dbReference type="InParanoid" id="F7G4G9"/>
<dbReference type="InterPro" id="IPR017896">
    <property type="entry name" value="4Fe4S_Fe-S-bd"/>
</dbReference>
<feature type="domain" description="Death" evidence="23">
    <location>
        <begin position="354"/>
        <end position="439"/>
    </location>
</feature>
<dbReference type="Pfam" id="PF00531">
    <property type="entry name" value="Death"/>
    <property type="match status" value="1"/>
</dbReference>
<evidence type="ECO:0000256" key="21">
    <source>
        <dbReference type="SAM" id="MobiDB-lite"/>
    </source>
</evidence>
<evidence type="ECO:0000259" key="25">
    <source>
        <dbReference type="PROSITE" id="PS51379"/>
    </source>
</evidence>
<evidence type="ECO:0000256" key="22">
    <source>
        <dbReference type="SAM" id="Phobius"/>
    </source>
</evidence>
<feature type="domain" description="TNFR-Cys" evidence="24">
    <location>
        <begin position="78"/>
        <end position="120"/>
    </location>
</feature>
<keyword evidence="9 22" id="KW-1133">Transmembrane helix</keyword>
<accession>F7G4G9</accession>
<evidence type="ECO:0000256" key="18">
    <source>
        <dbReference type="ARBA" id="ARBA00031785"/>
    </source>
</evidence>
<evidence type="ECO:0000256" key="15">
    <source>
        <dbReference type="ARBA" id="ARBA00030825"/>
    </source>
</evidence>
<dbReference type="InterPro" id="IPR000488">
    <property type="entry name" value="Death_dom"/>
</dbReference>
<feature type="region of interest" description="Disordered" evidence="21">
    <location>
        <begin position="252"/>
        <end position="274"/>
    </location>
</feature>
<dbReference type="GO" id="GO:0045121">
    <property type="term" value="C:membrane raft"/>
    <property type="evidence" value="ECO:0000318"/>
    <property type="project" value="GO_Central"/>
</dbReference>
<dbReference type="FunFam" id="2.10.50.10:FF:000020">
    <property type="entry name" value="Tumor necrosis factor receptor superfamily member 1A"/>
    <property type="match status" value="1"/>
</dbReference>
<dbReference type="CDD" id="cd10576">
    <property type="entry name" value="TNFRSF1A"/>
    <property type="match status" value="1"/>
</dbReference>
<dbReference type="PANTHER" id="PTHR46861:SF1">
    <property type="entry name" value="TUMOR NECROSIS FACTOR RECEPTOR SUPERFAMILY MEMBER 1A"/>
    <property type="match status" value="1"/>
</dbReference>
<dbReference type="GO" id="GO:0005031">
    <property type="term" value="F:tumor necrosis factor receptor activity"/>
    <property type="evidence" value="ECO:0000318"/>
    <property type="project" value="GO_Central"/>
</dbReference>
<dbReference type="GO" id="GO:0010557">
    <property type="term" value="P:positive regulation of macromolecule biosynthetic process"/>
    <property type="evidence" value="ECO:0007669"/>
    <property type="project" value="UniProtKB-ARBA"/>
</dbReference>
<evidence type="ECO:0000259" key="24">
    <source>
        <dbReference type="PROSITE" id="PS50050"/>
    </source>
</evidence>
<dbReference type="FunFam" id="2.10.50.10:FF:000025">
    <property type="entry name" value="Tumor necrosis factor receptor superfamily member 1A"/>
    <property type="match status" value="1"/>
</dbReference>
<evidence type="ECO:0000256" key="16">
    <source>
        <dbReference type="ARBA" id="ARBA00031535"/>
    </source>
</evidence>
<evidence type="ECO:0000256" key="8">
    <source>
        <dbReference type="ARBA" id="ARBA00022737"/>
    </source>
</evidence>
<comment type="subcellular location">
    <subcellularLocation>
        <location evidence="1">Cell membrane</location>
        <topology evidence="1">Single-pass type I membrane protein</topology>
    </subcellularLocation>
    <subcellularLocation>
        <location evidence="2">Golgi apparatus membrane</location>
        <topology evidence="2">Single-pass type I membrane protein</topology>
    </subcellularLocation>
</comment>
<evidence type="ECO:0000256" key="5">
    <source>
        <dbReference type="ARBA" id="ARBA00022692"/>
    </source>
</evidence>
<evidence type="ECO:0000256" key="3">
    <source>
        <dbReference type="ARBA" id="ARBA00016302"/>
    </source>
</evidence>
<dbReference type="SMART" id="SM00208">
    <property type="entry name" value="TNFR"/>
    <property type="match status" value="3"/>
</dbReference>
<comment type="caution">
    <text evidence="20">Lacks conserved residue(s) required for the propagation of feature annotation.</text>
</comment>
<feature type="domain" description="TNFR-Cys" evidence="24">
    <location>
        <begin position="121"/>
        <end position="164"/>
    </location>
</feature>
<dbReference type="InterPro" id="IPR033993">
    <property type="entry name" value="TNFRSF1A_N"/>
</dbReference>
<dbReference type="eggNOG" id="ENOG502S050">
    <property type="taxonomic scope" value="Eukaryota"/>
</dbReference>
<evidence type="ECO:0000256" key="9">
    <source>
        <dbReference type="ARBA" id="ARBA00022989"/>
    </source>
</evidence>
<dbReference type="PROSITE" id="PS50017">
    <property type="entry name" value="DEATH_DOMAIN"/>
    <property type="match status" value="1"/>
</dbReference>
<reference evidence="26" key="2">
    <citation type="submission" date="2025-08" db="UniProtKB">
        <authorList>
            <consortium name="Ensembl"/>
        </authorList>
    </citation>
    <scope>IDENTIFICATION</scope>
</reference>
<dbReference type="GO" id="GO:0006915">
    <property type="term" value="P:apoptotic process"/>
    <property type="evidence" value="ECO:0007669"/>
    <property type="project" value="UniProtKB-KW"/>
</dbReference>
<dbReference type="OrthoDB" id="9408020at2759"/>
<evidence type="ECO:0000256" key="13">
    <source>
        <dbReference type="ARBA" id="ARBA00023170"/>
    </source>
</evidence>
<dbReference type="GO" id="GO:0043235">
    <property type="term" value="C:receptor complex"/>
    <property type="evidence" value="ECO:0000318"/>
    <property type="project" value="GO_Central"/>
</dbReference>
<dbReference type="SUPFAM" id="SSF57586">
    <property type="entry name" value="TNF receptor-like"/>
    <property type="match status" value="3"/>
</dbReference>
<evidence type="ECO:0000256" key="6">
    <source>
        <dbReference type="ARBA" id="ARBA00022703"/>
    </source>
</evidence>
<dbReference type="PROSITE" id="PS50050">
    <property type="entry name" value="TNFR_NGFR_2"/>
    <property type="match status" value="2"/>
</dbReference>
<dbReference type="SMART" id="SM00005">
    <property type="entry name" value="DEATH"/>
    <property type="match status" value="1"/>
</dbReference>
<feature type="transmembrane region" description="Helical" evidence="22">
    <location>
        <begin position="206"/>
        <end position="227"/>
    </location>
</feature>
<dbReference type="PANTHER" id="PTHR46861">
    <property type="entry name" value="TUMOR NECROSIS FACTOR RECEPTOR SUPERFAMILY MEMBER 1A"/>
    <property type="match status" value="1"/>
</dbReference>
<keyword evidence="6" id="KW-0053">Apoptosis</keyword>
<dbReference type="AlphaFoldDB" id="F7G4G9"/>
<dbReference type="GO" id="GO:0006693">
    <property type="term" value="P:prostaglandin metabolic process"/>
    <property type="evidence" value="ECO:0007669"/>
    <property type="project" value="InterPro"/>
</dbReference>
<organism evidence="26 27">
    <name type="scientific">Monodelphis domestica</name>
    <name type="common">Gray short-tailed opossum</name>
    <dbReference type="NCBI Taxonomy" id="13616"/>
    <lineage>
        <taxon>Eukaryota</taxon>
        <taxon>Metazoa</taxon>
        <taxon>Chordata</taxon>
        <taxon>Craniata</taxon>
        <taxon>Vertebrata</taxon>
        <taxon>Euteleostomi</taxon>
        <taxon>Mammalia</taxon>
        <taxon>Metatheria</taxon>
        <taxon>Didelphimorphia</taxon>
        <taxon>Didelphidae</taxon>
        <taxon>Monodelphis</taxon>
    </lineage>
</organism>
<evidence type="ECO:0000256" key="14">
    <source>
        <dbReference type="ARBA" id="ARBA00023180"/>
    </source>
</evidence>
<evidence type="ECO:0000256" key="19">
    <source>
        <dbReference type="ARBA" id="ARBA00081281"/>
    </source>
</evidence>
<dbReference type="Bgee" id="ENSMODG00000018056">
    <property type="expression patterns" value="Expressed in lung and 18 other cell types or tissues"/>
</dbReference>
<dbReference type="STRING" id="13616.ENSMODP00000022511"/>
<evidence type="ECO:0000256" key="11">
    <source>
        <dbReference type="ARBA" id="ARBA00023136"/>
    </source>
</evidence>
<dbReference type="InterPro" id="IPR001368">
    <property type="entry name" value="TNFR/NGFR_Cys_rich_reg"/>
</dbReference>
<dbReference type="GO" id="GO:0000139">
    <property type="term" value="C:Golgi membrane"/>
    <property type="evidence" value="ECO:0007669"/>
    <property type="project" value="UniProtKB-SubCell"/>
</dbReference>
<dbReference type="FunFam" id="1.10.533.10:FF:000044">
    <property type="entry name" value="Tumor necrosis factor receptor superfamily member 1A"/>
    <property type="match status" value="1"/>
</dbReference>
<dbReference type="FunCoup" id="F7G4G9">
    <property type="interactions" value="213"/>
</dbReference>